<dbReference type="Proteomes" id="UP000507245">
    <property type="component" value="Unassembled WGS sequence"/>
</dbReference>
<dbReference type="InterPro" id="IPR050715">
    <property type="entry name" value="LRR-SigEffector_domain"/>
</dbReference>
<reference evidence="2" key="1">
    <citation type="journal article" date="2020" name="Genome Biol.">
        <title>Gamete binning: chromosome-level and haplotype-resolved genome assembly enabled by high-throughput single-cell sequencing of gamete genomes.</title>
        <authorList>
            <person name="Campoy J.A."/>
            <person name="Sun H."/>
            <person name="Goel M."/>
            <person name="Jiao W.-B."/>
            <person name="Folz-Donahue K."/>
            <person name="Wang N."/>
            <person name="Rubio M."/>
            <person name="Liu C."/>
            <person name="Kukat C."/>
            <person name="Ruiz D."/>
            <person name="Huettel B."/>
            <person name="Schneeberger K."/>
        </authorList>
    </citation>
    <scope>NUCLEOTIDE SEQUENCE [LARGE SCALE GENOMIC DNA]</scope>
    <source>
        <strain evidence="2">cv. Rojo Pasion</strain>
    </source>
</reference>
<dbReference type="AlphaFoldDB" id="A0A6J5YAS4"/>
<dbReference type="PANTHER" id="PTHR45752:SF195">
    <property type="entry name" value="LEUCINE-RICH REPEAT (LRR) FAMILY PROTEIN-RELATED"/>
    <property type="match status" value="1"/>
</dbReference>
<dbReference type="PANTHER" id="PTHR45752">
    <property type="entry name" value="LEUCINE-RICH REPEAT-CONTAINING"/>
    <property type="match status" value="1"/>
</dbReference>
<dbReference type="SUPFAM" id="SSF52058">
    <property type="entry name" value="L domain-like"/>
    <property type="match status" value="1"/>
</dbReference>
<keyword evidence="2" id="KW-1185">Reference proteome</keyword>
<organism evidence="1 2">
    <name type="scientific">Prunus armeniaca</name>
    <name type="common">Apricot</name>
    <name type="synonym">Armeniaca vulgaris</name>
    <dbReference type="NCBI Taxonomy" id="36596"/>
    <lineage>
        <taxon>Eukaryota</taxon>
        <taxon>Viridiplantae</taxon>
        <taxon>Streptophyta</taxon>
        <taxon>Embryophyta</taxon>
        <taxon>Tracheophyta</taxon>
        <taxon>Spermatophyta</taxon>
        <taxon>Magnoliopsida</taxon>
        <taxon>eudicotyledons</taxon>
        <taxon>Gunneridae</taxon>
        <taxon>Pentapetalae</taxon>
        <taxon>rosids</taxon>
        <taxon>fabids</taxon>
        <taxon>Rosales</taxon>
        <taxon>Rosaceae</taxon>
        <taxon>Amygdaloideae</taxon>
        <taxon>Amygdaleae</taxon>
        <taxon>Prunus</taxon>
    </lineage>
</organism>
<dbReference type="InterPro" id="IPR032675">
    <property type="entry name" value="LRR_dom_sf"/>
</dbReference>
<dbReference type="Gene3D" id="3.80.10.10">
    <property type="entry name" value="Ribonuclease Inhibitor"/>
    <property type="match status" value="2"/>
</dbReference>
<evidence type="ECO:0000313" key="2">
    <source>
        <dbReference type="Proteomes" id="UP000507245"/>
    </source>
</evidence>
<accession>A0A6J5YAS4</accession>
<dbReference type="EMBL" id="CAEKKB010000008">
    <property type="protein sequence ID" value="CAB4320658.1"/>
    <property type="molecule type" value="Genomic_DNA"/>
</dbReference>
<protein>
    <submittedName>
        <fullName evidence="1">Uncharacterized protein</fullName>
    </submittedName>
</protein>
<gene>
    <name evidence="1" type="ORF">ORAREDHAP_LOCUS49580</name>
</gene>
<dbReference type="OrthoDB" id="1166264at2759"/>
<proteinExistence type="predicted"/>
<name>A0A6J5YAS4_PRUAR</name>
<evidence type="ECO:0000313" key="1">
    <source>
        <dbReference type="EMBL" id="CAB4320658.1"/>
    </source>
</evidence>
<sequence>MPCSRLSQLGEGFKRLQNLKSMSFESCEFLTKTPNISGIPNLQSLNLDDCTSLVEVHPSVGFHDKLVDLSLVRCHNLTLFPIIKSKSLEILNLEDCRRLETFPEIGGKMDSLRCMFLSGSGVKELPASIAYLISLEFLDLRNLRSCENLTNLPPSIYELEHLNEIDLRGSRKLVTFPNTVESEDYVSTLCVLDLTLCDFLVSIPECITKFVNLRELFLHGCKRLRDIPELPPKIVKLEASDCVSLERFSSLSNILKGKKDSQMIEFVDLCNCQRLCGNLARDLTKKQNILAKEQITLFFDHLLSSQKLGFQVVFPASFEALSTLFNCHKDVKERDEACEFLIEIPPNFKCQNQGLALYADVEYLKNKRLVYDHFRAKIPSINQECYLILFSSMTFSER</sequence>